<dbReference type="GO" id="GO:0071944">
    <property type="term" value="C:cell periphery"/>
    <property type="evidence" value="ECO:0007669"/>
    <property type="project" value="UniProtKB-ARBA"/>
</dbReference>
<keyword evidence="9" id="KW-1185">Reference proteome</keyword>
<evidence type="ECO:0000256" key="3">
    <source>
        <dbReference type="ARBA" id="ARBA00022989"/>
    </source>
</evidence>
<accession>A0AAW0BAM3</accession>
<dbReference type="PANTHER" id="PTHR15549:SF26">
    <property type="entry name" value="AXIAL BUDDING PATTERN PROTEIN 2-RELATED"/>
    <property type="match status" value="1"/>
</dbReference>
<feature type="chain" id="PRO_5043934180" evidence="7">
    <location>
        <begin position="19"/>
        <end position="604"/>
    </location>
</feature>
<dbReference type="GO" id="GO:0016020">
    <property type="term" value="C:membrane"/>
    <property type="evidence" value="ECO:0007669"/>
    <property type="project" value="UniProtKB-SubCell"/>
</dbReference>
<evidence type="ECO:0000256" key="7">
    <source>
        <dbReference type="SAM" id="SignalP"/>
    </source>
</evidence>
<feature type="signal peptide" evidence="7">
    <location>
        <begin position="1"/>
        <end position="18"/>
    </location>
</feature>
<dbReference type="AlphaFoldDB" id="A0AAW0BAM3"/>
<proteinExistence type="predicted"/>
<dbReference type="PANTHER" id="PTHR15549">
    <property type="entry name" value="PAIRED IMMUNOGLOBULIN-LIKE TYPE 2 RECEPTOR"/>
    <property type="match status" value="1"/>
</dbReference>
<dbReference type="EMBL" id="JAYKXP010000152">
    <property type="protein sequence ID" value="KAK7022704.1"/>
    <property type="molecule type" value="Genomic_DNA"/>
</dbReference>
<dbReference type="Proteomes" id="UP001383192">
    <property type="component" value="Unassembled WGS sequence"/>
</dbReference>
<reference evidence="8 9" key="1">
    <citation type="submission" date="2024-01" db="EMBL/GenBank/DDBJ databases">
        <title>A draft genome for a cacao thread blight-causing isolate of Paramarasmius palmivorus.</title>
        <authorList>
            <person name="Baruah I.K."/>
            <person name="Bukari Y."/>
            <person name="Amoako-Attah I."/>
            <person name="Meinhardt L.W."/>
            <person name="Bailey B.A."/>
            <person name="Cohen S.P."/>
        </authorList>
    </citation>
    <scope>NUCLEOTIDE SEQUENCE [LARGE SCALE GENOMIC DNA]</scope>
    <source>
        <strain evidence="8 9">GH-12</strain>
    </source>
</reference>
<feature type="transmembrane region" description="Helical" evidence="6">
    <location>
        <begin position="438"/>
        <end position="463"/>
    </location>
</feature>
<keyword evidence="2 6" id="KW-0812">Transmembrane</keyword>
<gene>
    <name evidence="8" type="ORF">VNI00_017031</name>
</gene>
<evidence type="ECO:0000313" key="8">
    <source>
        <dbReference type="EMBL" id="KAK7022704.1"/>
    </source>
</evidence>
<feature type="compositionally biased region" description="Basic and acidic residues" evidence="5">
    <location>
        <begin position="585"/>
        <end position="604"/>
    </location>
</feature>
<sequence>MITHVILGTFTLVVSAFAQSSSDFDPTFDKTPSLWSTEVAQTNEELLDSASSALRKGVSMLDSAFYRFPDSDERDTFDFLGVLANFDYVTKQKTFESLANYIRWSLIGGAVTPSKWQVKDYLRYGYAAARAYAAYGDKEALGAAQDNWVKMKRYTITGQNFVSESDSVKNFKVLTECDSQSMKGATFREVDVNGTDIGIFETGLYFLYVLLSSFSAQLSQHVGLRLSASLGEATQDDQYITEALQSLNFINSHLNIVTKYGFNQRAESQAPQNSFNESSIGMLLEGICRLPNANATLFEQVVESIFKLTLGTWPSPTGVVPNVPMNNGGEYGGGMYLVRGLSEAYRRVKAQSMPLRSDLVQFVKTFLGVQYNAVRGQNPGGSNVYGSSWLGVPTSSFDPAGQAAAAQVLIDGIEVFATNDSGMSDPTSPSPPSKSKQIGAIIGGVVGGVVVLLILGLLWLLFARRRRRKYEEREKPPVDLHYDLDPSYEVTPFMSQTVTQITPSSKSLHNDKSHTSSSPQHKIRPVRVAEGADHSPSPPEQPQSVSADTESPQASRTRTEHTVTLDGVPSQEVAEMVRALYHRMWRPDRNERPPAYEQDHNQAK</sequence>
<feature type="region of interest" description="Disordered" evidence="5">
    <location>
        <begin position="584"/>
        <end position="604"/>
    </location>
</feature>
<dbReference type="InterPro" id="IPR051694">
    <property type="entry name" value="Immunoregulatory_rcpt-like"/>
</dbReference>
<comment type="caution">
    <text evidence="8">The sequence shown here is derived from an EMBL/GenBank/DDBJ whole genome shotgun (WGS) entry which is preliminary data.</text>
</comment>
<feature type="region of interest" description="Disordered" evidence="5">
    <location>
        <begin position="499"/>
        <end position="571"/>
    </location>
</feature>
<comment type="subcellular location">
    <subcellularLocation>
        <location evidence="1">Membrane</location>
        <topology evidence="1">Single-pass membrane protein</topology>
    </subcellularLocation>
</comment>
<name>A0AAW0BAM3_9AGAR</name>
<evidence type="ECO:0000256" key="2">
    <source>
        <dbReference type="ARBA" id="ARBA00022692"/>
    </source>
</evidence>
<evidence type="ECO:0000313" key="9">
    <source>
        <dbReference type="Proteomes" id="UP001383192"/>
    </source>
</evidence>
<evidence type="ECO:0000256" key="1">
    <source>
        <dbReference type="ARBA" id="ARBA00004167"/>
    </source>
</evidence>
<evidence type="ECO:0000256" key="5">
    <source>
        <dbReference type="SAM" id="MobiDB-lite"/>
    </source>
</evidence>
<keyword evidence="4 6" id="KW-0472">Membrane</keyword>
<evidence type="ECO:0000256" key="4">
    <source>
        <dbReference type="ARBA" id="ARBA00023136"/>
    </source>
</evidence>
<feature type="compositionally biased region" description="Polar residues" evidence="5">
    <location>
        <begin position="547"/>
        <end position="556"/>
    </location>
</feature>
<organism evidence="8 9">
    <name type="scientific">Paramarasmius palmivorus</name>
    <dbReference type="NCBI Taxonomy" id="297713"/>
    <lineage>
        <taxon>Eukaryota</taxon>
        <taxon>Fungi</taxon>
        <taxon>Dikarya</taxon>
        <taxon>Basidiomycota</taxon>
        <taxon>Agaricomycotina</taxon>
        <taxon>Agaricomycetes</taxon>
        <taxon>Agaricomycetidae</taxon>
        <taxon>Agaricales</taxon>
        <taxon>Marasmiineae</taxon>
        <taxon>Marasmiaceae</taxon>
        <taxon>Paramarasmius</taxon>
    </lineage>
</organism>
<keyword evidence="7" id="KW-0732">Signal</keyword>
<keyword evidence="3 6" id="KW-1133">Transmembrane helix</keyword>
<evidence type="ECO:0000256" key="6">
    <source>
        <dbReference type="SAM" id="Phobius"/>
    </source>
</evidence>
<protein>
    <submittedName>
        <fullName evidence="8">Uncharacterized protein</fullName>
    </submittedName>
</protein>